<sequence>MSVESQSKTGRECRDIERNSAKSSHRRQQALAAMNEETVTSLDEVFEAKLNAVRAYEQRLARVADPYARQTLQKMIQAERRQLLNLAELIDIVEDSPNMGGFTKATRRMTHRLKTGDGKNALYGLGAIVLAAMLIPGVKDALKPLVGKVMSGVNELSEQAQGLISSVKEDMEDMVAEAEFEKLKQAIDHEVAEGETPHEPV</sequence>
<evidence type="ECO:0000313" key="4">
    <source>
        <dbReference type="Proteomes" id="UP000214880"/>
    </source>
</evidence>
<feature type="compositionally biased region" description="Basic and acidic residues" evidence="1">
    <location>
        <begin position="9"/>
        <end position="20"/>
    </location>
</feature>
<keyword evidence="2" id="KW-0472">Membrane</keyword>
<keyword evidence="2" id="KW-0812">Transmembrane</keyword>
<gene>
    <name evidence="3" type="ORF">SAMN04488502_10210</name>
</gene>
<protein>
    <submittedName>
        <fullName evidence="3">Uncharacterized protein</fullName>
    </submittedName>
</protein>
<dbReference type="RefSeq" id="WP_092069989.1">
    <property type="nucleotide sequence ID" value="NZ_FNHB01000002.1"/>
</dbReference>
<dbReference type="InterPro" id="IPR012347">
    <property type="entry name" value="Ferritin-like"/>
</dbReference>
<evidence type="ECO:0000313" key="3">
    <source>
        <dbReference type="EMBL" id="SDM04818.1"/>
    </source>
</evidence>
<evidence type="ECO:0000256" key="1">
    <source>
        <dbReference type="SAM" id="MobiDB-lite"/>
    </source>
</evidence>
<dbReference type="Proteomes" id="UP000214880">
    <property type="component" value="Unassembled WGS sequence"/>
</dbReference>
<keyword evidence="2" id="KW-1133">Transmembrane helix</keyword>
<organism evidence="3 4">
    <name type="scientific">Dendrosporobacter quercicolus</name>
    <dbReference type="NCBI Taxonomy" id="146817"/>
    <lineage>
        <taxon>Bacteria</taxon>
        <taxon>Bacillati</taxon>
        <taxon>Bacillota</taxon>
        <taxon>Negativicutes</taxon>
        <taxon>Selenomonadales</taxon>
        <taxon>Sporomusaceae</taxon>
        <taxon>Dendrosporobacter</taxon>
    </lineage>
</organism>
<accession>A0A1G9Q197</accession>
<dbReference type="AlphaFoldDB" id="A0A1G9Q197"/>
<dbReference type="EMBL" id="FNHB01000002">
    <property type="protein sequence ID" value="SDM04818.1"/>
    <property type="molecule type" value="Genomic_DNA"/>
</dbReference>
<feature type="transmembrane region" description="Helical" evidence="2">
    <location>
        <begin position="121"/>
        <end position="138"/>
    </location>
</feature>
<name>A0A1G9Q197_9FIRM</name>
<reference evidence="3 4" key="1">
    <citation type="submission" date="2016-10" db="EMBL/GenBank/DDBJ databases">
        <authorList>
            <person name="de Groot N.N."/>
        </authorList>
    </citation>
    <scope>NUCLEOTIDE SEQUENCE [LARGE SCALE GENOMIC DNA]</scope>
    <source>
        <strain evidence="3 4">DSM 1736</strain>
    </source>
</reference>
<dbReference type="Gene3D" id="1.20.1260.10">
    <property type="match status" value="1"/>
</dbReference>
<feature type="region of interest" description="Disordered" evidence="1">
    <location>
        <begin position="1"/>
        <end position="34"/>
    </location>
</feature>
<evidence type="ECO:0000256" key="2">
    <source>
        <dbReference type="SAM" id="Phobius"/>
    </source>
</evidence>
<keyword evidence="4" id="KW-1185">Reference proteome</keyword>
<dbReference type="OrthoDB" id="1680725at2"/>
<proteinExistence type="predicted"/>
<dbReference type="STRING" id="146817.SAMN04488502_10210"/>